<accession>A0A9E2SE29</accession>
<dbReference type="PANTHER" id="PTHR42852">
    <property type="entry name" value="THIOL:DISULFIDE INTERCHANGE PROTEIN DSBE"/>
    <property type="match status" value="1"/>
</dbReference>
<name>A0A9E2SE29_9BACT</name>
<organism evidence="3 4">
    <name type="scientific">Pinibacter aurantiacus</name>
    <dbReference type="NCBI Taxonomy" id="2851599"/>
    <lineage>
        <taxon>Bacteria</taxon>
        <taxon>Pseudomonadati</taxon>
        <taxon>Bacteroidota</taxon>
        <taxon>Chitinophagia</taxon>
        <taxon>Chitinophagales</taxon>
        <taxon>Chitinophagaceae</taxon>
        <taxon>Pinibacter</taxon>
    </lineage>
</organism>
<evidence type="ECO:0000313" key="4">
    <source>
        <dbReference type="Proteomes" id="UP000812270"/>
    </source>
</evidence>
<dbReference type="GO" id="GO:0016209">
    <property type="term" value="F:antioxidant activity"/>
    <property type="evidence" value="ECO:0007669"/>
    <property type="project" value="InterPro"/>
</dbReference>
<dbReference type="EMBL" id="JAHSPG010000018">
    <property type="protein sequence ID" value="MBV4360402.1"/>
    <property type="molecule type" value="Genomic_DNA"/>
</dbReference>
<dbReference type="GO" id="GO:0016491">
    <property type="term" value="F:oxidoreductase activity"/>
    <property type="evidence" value="ECO:0007669"/>
    <property type="project" value="InterPro"/>
</dbReference>
<evidence type="ECO:0000313" key="3">
    <source>
        <dbReference type="EMBL" id="MBV4360402.1"/>
    </source>
</evidence>
<dbReference type="CDD" id="cd02966">
    <property type="entry name" value="TlpA_like_family"/>
    <property type="match status" value="1"/>
</dbReference>
<gene>
    <name evidence="3" type="ORF">KTO63_24775</name>
</gene>
<protein>
    <submittedName>
        <fullName evidence="3">TlpA family protein disulfide reductase</fullName>
    </submittedName>
</protein>
<sequence>MKYFLSAAIVVAALQGAAQQRSLLVDSLPQHLINKPSPEFVLMDADGKQVSLSDFKGKTIILDFWANWCGPCKKSFPAMQRVVNKYKNDPSVKFLFILTWESSKTPLEEAKVYLSANNFHFDLYIDPKENDSRGSNKSAALFGFRGIPQKYVIDGRGQIQFNITGFSGSDDDAVQELSLMIDYAKKQVL</sequence>
<dbReference type="AlphaFoldDB" id="A0A9E2SE29"/>
<feature type="domain" description="Thioredoxin" evidence="2">
    <location>
        <begin position="31"/>
        <end position="186"/>
    </location>
</feature>
<proteinExistence type="predicted"/>
<dbReference type="PROSITE" id="PS51352">
    <property type="entry name" value="THIOREDOXIN_2"/>
    <property type="match status" value="1"/>
</dbReference>
<evidence type="ECO:0000256" key="1">
    <source>
        <dbReference type="ARBA" id="ARBA00023284"/>
    </source>
</evidence>
<dbReference type="InterPro" id="IPR013766">
    <property type="entry name" value="Thioredoxin_domain"/>
</dbReference>
<dbReference type="SUPFAM" id="SSF52833">
    <property type="entry name" value="Thioredoxin-like"/>
    <property type="match status" value="1"/>
</dbReference>
<dbReference type="InterPro" id="IPR036249">
    <property type="entry name" value="Thioredoxin-like_sf"/>
</dbReference>
<dbReference type="InterPro" id="IPR017937">
    <property type="entry name" value="Thioredoxin_CS"/>
</dbReference>
<reference evidence="3" key="1">
    <citation type="submission" date="2021-06" db="EMBL/GenBank/DDBJ databases">
        <authorList>
            <person name="Huq M.A."/>
        </authorList>
    </citation>
    <scope>NUCLEOTIDE SEQUENCE</scope>
    <source>
        <strain evidence="3">MAH-26</strain>
    </source>
</reference>
<dbReference type="Pfam" id="PF00578">
    <property type="entry name" value="AhpC-TSA"/>
    <property type="match status" value="1"/>
</dbReference>
<keyword evidence="4" id="KW-1185">Reference proteome</keyword>
<dbReference type="InterPro" id="IPR000866">
    <property type="entry name" value="AhpC/TSA"/>
</dbReference>
<dbReference type="PANTHER" id="PTHR42852:SF13">
    <property type="entry name" value="PROTEIN DIPZ"/>
    <property type="match status" value="1"/>
</dbReference>
<dbReference type="Proteomes" id="UP000812270">
    <property type="component" value="Unassembled WGS sequence"/>
</dbReference>
<keyword evidence="1" id="KW-0676">Redox-active center</keyword>
<dbReference type="InterPro" id="IPR050553">
    <property type="entry name" value="Thioredoxin_ResA/DsbE_sf"/>
</dbReference>
<comment type="caution">
    <text evidence="3">The sequence shown here is derived from an EMBL/GenBank/DDBJ whole genome shotgun (WGS) entry which is preliminary data.</text>
</comment>
<dbReference type="Gene3D" id="3.40.30.10">
    <property type="entry name" value="Glutaredoxin"/>
    <property type="match status" value="1"/>
</dbReference>
<evidence type="ECO:0000259" key="2">
    <source>
        <dbReference type="PROSITE" id="PS51352"/>
    </source>
</evidence>
<dbReference type="PROSITE" id="PS00194">
    <property type="entry name" value="THIOREDOXIN_1"/>
    <property type="match status" value="1"/>
</dbReference>